<dbReference type="AlphaFoldDB" id="A0AAF0BSH0"/>
<dbReference type="SUPFAM" id="SSF57716">
    <property type="entry name" value="Glucocorticoid receptor-like (DNA-binding domain)"/>
    <property type="match status" value="1"/>
</dbReference>
<keyword evidence="10" id="KW-0456">Lyase</keyword>
<evidence type="ECO:0000256" key="10">
    <source>
        <dbReference type="ARBA" id="ARBA00023239"/>
    </source>
</evidence>
<dbReference type="PROSITE" id="PS51066">
    <property type="entry name" value="ZF_FPG_2"/>
    <property type="match status" value="1"/>
</dbReference>
<dbReference type="SMART" id="SM00898">
    <property type="entry name" value="Fapy_DNA_glyco"/>
    <property type="match status" value="1"/>
</dbReference>
<dbReference type="InterPro" id="IPR015887">
    <property type="entry name" value="DNA_glyclase_Znf_dom_DNA_BS"/>
</dbReference>
<keyword evidence="6" id="KW-0378">Hydrolase</keyword>
<keyword evidence="18" id="KW-1185">Reference proteome</keyword>
<dbReference type="InterPro" id="IPR010979">
    <property type="entry name" value="Ribosomal_uS13-like_H2TH"/>
</dbReference>
<feature type="domain" description="FPG-type" evidence="15">
    <location>
        <begin position="229"/>
        <end position="265"/>
    </location>
</feature>
<keyword evidence="4" id="KW-0227">DNA damage</keyword>
<keyword evidence="5 14" id="KW-0863">Zinc-finger</keyword>
<evidence type="ECO:0000256" key="8">
    <source>
        <dbReference type="ARBA" id="ARBA00023125"/>
    </source>
</evidence>
<dbReference type="EMBL" id="CP116942">
    <property type="protein sequence ID" value="WCO68301.1"/>
    <property type="molecule type" value="Genomic_DNA"/>
</dbReference>
<dbReference type="EC" id="4.2.99.18" evidence="2"/>
<dbReference type="SUPFAM" id="SSF81624">
    <property type="entry name" value="N-terminal domain of MutM-like DNA repair proteins"/>
    <property type="match status" value="1"/>
</dbReference>
<evidence type="ECO:0000256" key="2">
    <source>
        <dbReference type="ARBA" id="ARBA00012720"/>
    </source>
</evidence>
<evidence type="ECO:0000256" key="14">
    <source>
        <dbReference type="PROSITE-ProRule" id="PRU00391"/>
    </source>
</evidence>
<keyword evidence="3" id="KW-0479">Metal-binding</keyword>
<dbReference type="Proteomes" id="UP001216390">
    <property type="component" value="Chromosome"/>
</dbReference>
<organism evidence="17 18">
    <name type="scientific">Iamia majanohamensis</name>
    <dbReference type="NCBI Taxonomy" id="467976"/>
    <lineage>
        <taxon>Bacteria</taxon>
        <taxon>Bacillati</taxon>
        <taxon>Actinomycetota</taxon>
        <taxon>Acidimicrobiia</taxon>
        <taxon>Acidimicrobiales</taxon>
        <taxon>Iamiaceae</taxon>
        <taxon>Iamia</taxon>
    </lineage>
</organism>
<keyword evidence="7" id="KW-0862">Zinc</keyword>
<dbReference type="Gene3D" id="1.10.8.50">
    <property type="match status" value="1"/>
</dbReference>
<dbReference type="GO" id="GO:0003684">
    <property type="term" value="F:damaged DNA binding"/>
    <property type="evidence" value="ECO:0007669"/>
    <property type="project" value="InterPro"/>
</dbReference>
<reference evidence="17" key="1">
    <citation type="submission" date="2023-01" db="EMBL/GenBank/DDBJ databases">
        <title>The diversity of Class Acidimicrobiia in South China Sea sediment environments and the proposal of Iamia marina sp. nov., a novel species of the genus Iamia.</title>
        <authorList>
            <person name="He Y."/>
            <person name="Tian X."/>
        </authorList>
    </citation>
    <scope>NUCLEOTIDE SEQUENCE</scope>
    <source>
        <strain evidence="17">DSM 19957</strain>
    </source>
</reference>
<dbReference type="Gene3D" id="3.20.190.10">
    <property type="entry name" value="MutM-like, N-terminal"/>
    <property type="match status" value="1"/>
</dbReference>
<dbReference type="GO" id="GO:0006284">
    <property type="term" value="P:base-excision repair"/>
    <property type="evidence" value="ECO:0007669"/>
    <property type="project" value="InterPro"/>
</dbReference>
<evidence type="ECO:0000313" key="18">
    <source>
        <dbReference type="Proteomes" id="UP001216390"/>
    </source>
</evidence>
<proteinExistence type="inferred from homology"/>
<dbReference type="InterPro" id="IPR044090">
    <property type="entry name" value="Nei2_N"/>
</dbReference>
<sequence>MPEGDTIWRTAARLRPALAGQTLQRFDAPRLQGDRPRPGVEVEEVEAVGKHVLVHFAGGLSLDTHMRMTGSWHLYRPGERWRKPRHLLRCRLVVPSWEAVCFSAPVVRTYRRDGRAGPLGPGDDPVAHLGPDLCRTDVDLEEALRRMEEVPEPGTTIAEVLLDQTVVAGIGNVYKSEVCFGCGLDPFTPIEDVPPDLRRRLLELAARLLRHNLTTTRRTTTDGGVGAVAVYGRQRQGCRRCGTPVRMVHHGAQARSTYWCPTCQRRPGGRRAPAPATVRWTS</sequence>
<evidence type="ECO:0000313" key="17">
    <source>
        <dbReference type="EMBL" id="WCO68301.1"/>
    </source>
</evidence>
<comment type="catalytic activity">
    <reaction evidence="13">
        <text>2'-deoxyribonucleotide-(2'-deoxyribose 5'-phosphate)-2'-deoxyribonucleotide-DNA = a 3'-end 2'-deoxyribonucleotide-(2,3-dehydro-2,3-deoxyribose 5'-phosphate)-DNA + a 5'-end 5'-phospho-2'-deoxyribonucleoside-DNA + H(+)</text>
        <dbReference type="Rhea" id="RHEA:66592"/>
        <dbReference type="Rhea" id="RHEA-COMP:13180"/>
        <dbReference type="Rhea" id="RHEA-COMP:16897"/>
        <dbReference type="Rhea" id="RHEA-COMP:17067"/>
        <dbReference type="ChEBI" id="CHEBI:15378"/>
        <dbReference type="ChEBI" id="CHEBI:136412"/>
        <dbReference type="ChEBI" id="CHEBI:157695"/>
        <dbReference type="ChEBI" id="CHEBI:167181"/>
        <dbReference type="EC" id="4.2.99.18"/>
    </reaction>
</comment>
<evidence type="ECO:0000256" key="3">
    <source>
        <dbReference type="ARBA" id="ARBA00022723"/>
    </source>
</evidence>
<dbReference type="PANTHER" id="PTHR42697">
    <property type="entry name" value="ENDONUCLEASE 8"/>
    <property type="match status" value="1"/>
</dbReference>
<dbReference type="Pfam" id="PF01149">
    <property type="entry name" value="Fapy_DNA_glyco"/>
    <property type="match status" value="1"/>
</dbReference>
<evidence type="ECO:0000259" key="15">
    <source>
        <dbReference type="PROSITE" id="PS51066"/>
    </source>
</evidence>
<dbReference type="InterPro" id="IPR012319">
    <property type="entry name" value="FPG_cat"/>
</dbReference>
<evidence type="ECO:0000256" key="11">
    <source>
        <dbReference type="ARBA" id="ARBA00023268"/>
    </source>
</evidence>
<dbReference type="PROSITE" id="PS01242">
    <property type="entry name" value="ZF_FPG_1"/>
    <property type="match status" value="1"/>
</dbReference>
<dbReference type="Pfam" id="PF06831">
    <property type="entry name" value="H2TH"/>
    <property type="match status" value="1"/>
</dbReference>
<dbReference type="InterPro" id="IPR035937">
    <property type="entry name" value="FPG_N"/>
</dbReference>
<dbReference type="CDD" id="cd08971">
    <property type="entry name" value="AcNei2_N"/>
    <property type="match status" value="1"/>
</dbReference>
<comment type="similarity">
    <text evidence="1">Belongs to the FPG family.</text>
</comment>
<dbReference type="PANTHER" id="PTHR42697:SF1">
    <property type="entry name" value="ENDONUCLEASE 8"/>
    <property type="match status" value="1"/>
</dbReference>
<dbReference type="RefSeq" id="WP_272737818.1">
    <property type="nucleotide sequence ID" value="NZ_CP116942.1"/>
</dbReference>
<evidence type="ECO:0000256" key="12">
    <source>
        <dbReference type="ARBA" id="ARBA00023295"/>
    </source>
</evidence>
<keyword evidence="11" id="KW-0511">Multifunctional enzyme</keyword>
<evidence type="ECO:0000256" key="6">
    <source>
        <dbReference type="ARBA" id="ARBA00022801"/>
    </source>
</evidence>
<dbReference type="InterPro" id="IPR015886">
    <property type="entry name" value="H2TH_FPG"/>
</dbReference>
<evidence type="ECO:0000256" key="7">
    <source>
        <dbReference type="ARBA" id="ARBA00022833"/>
    </source>
</evidence>
<keyword evidence="9" id="KW-0234">DNA repair</keyword>
<evidence type="ECO:0000256" key="4">
    <source>
        <dbReference type="ARBA" id="ARBA00022763"/>
    </source>
</evidence>
<keyword evidence="8" id="KW-0238">DNA-binding</keyword>
<evidence type="ECO:0000259" key="16">
    <source>
        <dbReference type="PROSITE" id="PS51068"/>
    </source>
</evidence>
<evidence type="ECO:0000256" key="1">
    <source>
        <dbReference type="ARBA" id="ARBA00009409"/>
    </source>
</evidence>
<dbReference type="SUPFAM" id="SSF46946">
    <property type="entry name" value="S13-like H2TH domain"/>
    <property type="match status" value="1"/>
</dbReference>
<dbReference type="InterPro" id="IPR000214">
    <property type="entry name" value="Znf_DNA_glyclase/AP_lyase"/>
</dbReference>
<dbReference type="GO" id="GO:0140078">
    <property type="term" value="F:class I DNA-(apurinic or apyrimidinic site) endonuclease activity"/>
    <property type="evidence" value="ECO:0007669"/>
    <property type="project" value="UniProtKB-EC"/>
</dbReference>
<name>A0AAF0BSH0_9ACTN</name>
<evidence type="ECO:0000256" key="13">
    <source>
        <dbReference type="ARBA" id="ARBA00044632"/>
    </source>
</evidence>
<gene>
    <name evidence="17" type="ORF">PO878_06115</name>
</gene>
<dbReference type="KEGG" id="ima:PO878_06115"/>
<evidence type="ECO:0000256" key="9">
    <source>
        <dbReference type="ARBA" id="ARBA00023204"/>
    </source>
</evidence>
<dbReference type="PROSITE" id="PS51068">
    <property type="entry name" value="FPG_CAT"/>
    <property type="match status" value="1"/>
</dbReference>
<keyword evidence="12" id="KW-0326">Glycosidase</keyword>
<dbReference type="GO" id="GO:0000703">
    <property type="term" value="F:oxidized pyrimidine nucleobase lesion DNA N-glycosylase activity"/>
    <property type="evidence" value="ECO:0007669"/>
    <property type="project" value="TreeGrafter"/>
</dbReference>
<dbReference type="SMART" id="SM01232">
    <property type="entry name" value="H2TH"/>
    <property type="match status" value="1"/>
</dbReference>
<accession>A0AAF0BSH0</accession>
<feature type="domain" description="Formamidopyrimidine-DNA glycosylase catalytic" evidence="16">
    <location>
        <begin position="2"/>
        <end position="88"/>
    </location>
</feature>
<dbReference type="GO" id="GO:0008270">
    <property type="term" value="F:zinc ion binding"/>
    <property type="evidence" value="ECO:0007669"/>
    <property type="project" value="UniProtKB-KW"/>
</dbReference>
<protein>
    <recommendedName>
        <fullName evidence="2">DNA-(apurinic or apyrimidinic site) lyase</fullName>
        <ecNumber evidence="2">4.2.99.18</ecNumber>
    </recommendedName>
</protein>
<evidence type="ECO:0000256" key="5">
    <source>
        <dbReference type="ARBA" id="ARBA00022771"/>
    </source>
</evidence>